<dbReference type="EMBL" id="JALJOR010000002">
    <property type="protein sequence ID" value="KAK9824537.1"/>
    <property type="molecule type" value="Genomic_DNA"/>
</dbReference>
<organism evidence="1 2">
    <name type="scientific">[Myrmecia] bisecta</name>
    <dbReference type="NCBI Taxonomy" id="41462"/>
    <lineage>
        <taxon>Eukaryota</taxon>
        <taxon>Viridiplantae</taxon>
        <taxon>Chlorophyta</taxon>
        <taxon>core chlorophytes</taxon>
        <taxon>Trebouxiophyceae</taxon>
        <taxon>Trebouxiales</taxon>
        <taxon>Trebouxiaceae</taxon>
        <taxon>Myrmecia</taxon>
    </lineage>
</organism>
<comment type="caution">
    <text evidence="1">The sequence shown here is derived from an EMBL/GenBank/DDBJ whole genome shotgun (WGS) entry which is preliminary data.</text>
</comment>
<name>A0AAW1QTX0_9CHLO</name>
<gene>
    <name evidence="1" type="ORF">WJX72_011164</name>
</gene>
<proteinExistence type="predicted"/>
<dbReference type="AlphaFoldDB" id="A0AAW1QTX0"/>
<evidence type="ECO:0000313" key="2">
    <source>
        <dbReference type="Proteomes" id="UP001489004"/>
    </source>
</evidence>
<keyword evidence="2" id="KW-1185">Reference proteome</keyword>
<sequence>MDFPALTHQAHDVVLVGLEIALDTQLKHGGWGQDERASSHPYYGVDLAKEVKSVKGAYHTSDFDLLILSPPKEAPAGAVPWPPNFLTTFPIIPSHVLHAHDFVFGDRGHQNKAQKLHIYPYGPSGATGDKTRSSTAWSWAVDLADAKWQREDGALERELRACAGQGGRPALLRQCMHNTEARCIVKNELCWVIGRKDYIFPPWAKQT</sequence>
<accession>A0AAW1QTX0</accession>
<reference evidence="1 2" key="1">
    <citation type="journal article" date="2024" name="Nat. Commun.">
        <title>Phylogenomics reveals the evolutionary origins of lichenization in chlorophyte algae.</title>
        <authorList>
            <person name="Puginier C."/>
            <person name="Libourel C."/>
            <person name="Otte J."/>
            <person name="Skaloud P."/>
            <person name="Haon M."/>
            <person name="Grisel S."/>
            <person name="Petersen M."/>
            <person name="Berrin J.G."/>
            <person name="Delaux P.M."/>
            <person name="Dal Grande F."/>
            <person name="Keller J."/>
        </authorList>
    </citation>
    <scope>NUCLEOTIDE SEQUENCE [LARGE SCALE GENOMIC DNA]</scope>
    <source>
        <strain evidence="1 2">SAG 2043</strain>
    </source>
</reference>
<protein>
    <submittedName>
        <fullName evidence="1">Uncharacterized protein</fullName>
    </submittedName>
</protein>
<dbReference type="Proteomes" id="UP001489004">
    <property type="component" value="Unassembled WGS sequence"/>
</dbReference>
<evidence type="ECO:0000313" key="1">
    <source>
        <dbReference type="EMBL" id="KAK9824537.1"/>
    </source>
</evidence>